<dbReference type="EMBL" id="QGMK01000202">
    <property type="protein sequence ID" value="TVY83343.1"/>
    <property type="molecule type" value="Genomic_DNA"/>
</dbReference>
<feature type="domain" description="Heterokaryon incompatibility" evidence="1">
    <location>
        <begin position="46"/>
        <end position="195"/>
    </location>
</feature>
<dbReference type="InterPro" id="IPR052895">
    <property type="entry name" value="HetReg/Transcr_Mod"/>
</dbReference>
<accession>A0A8T9CKU4</accession>
<proteinExistence type="predicted"/>
<dbReference type="InterPro" id="IPR010730">
    <property type="entry name" value="HET"/>
</dbReference>
<protein>
    <submittedName>
        <fullName evidence="2">Heterokaryon incompatibility protein 6 OR allele</fullName>
    </submittedName>
</protein>
<evidence type="ECO:0000313" key="3">
    <source>
        <dbReference type="Proteomes" id="UP000469558"/>
    </source>
</evidence>
<dbReference type="AlphaFoldDB" id="A0A8T9CKU4"/>
<gene>
    <name evidence="2" type="primary">het-6_8</name>
    <name evidence="2" type="ORF">LSUE1_G002081</name>
</gene>
<evidence type="ECO:0000259" key="1">
    <source>
        <dbReference type="Pfam" id="PF06985"/>
    </source>
</evidence>
<dbReference type="Pfam" id="PF06985">
    <property type="entry name" value="HET"/>
    <property type="match status" value="1"/>
</dbReference>
<dbReference type="PANTHER" id="PTHR24148:SF64">
    <property type="entry name" value="HETEROKARYON INCOMPATIBILITY DOMAIN-CONTAINING PROTEIN"/>
    <property type="match status" value="1"/>
</dbReference>
<dbReference type="OrthoDB" id="194358at2759"/>
<dbReference type="Pfam" id="PF26639">
    <property type="entry name" value="Het-6_barrel"/>
    <property type="match status" value="1"/>
</dbReference>
<comment type="caution">
    <text evidence="2">The sequence shown here is derived from an EMBL/GenBank/DDBJ whole genome shotgun (WGS) entry which is preliminary data.</text>
</comment>
<keyword evidence="3" id="KW-1185">Reference proteome</keyword>
<dbReference type="Proteomes" id="UP000469558">
    <property type="component" value="Unassembled WGS sequence"/>
</dbReference>
<reference evidence="2 3" key="1">
    <citation type="submission" date="2018-05" db="EMBL/GenBank/DDBJ databases">
        <title>Genome sequencing and assembly of the regulated plant pathogen Lachnellula willkommii and related sister species for the development of diagnostic species identification markers.</title>
        <authorList>
            <person name="Giroux E."/>
            <person name="Bilodeau G."/>
        </authorList>
    </citation>
    <scope>NUCLEOTIDE SEQUENCE [LARGE SCALE GENOMIC DNA]</scope>
    <source>
        <strain evidence="2 3">CBS 268.59</strain>
    </source>
</reference>
<dbReference type="PANTHER" id="PTHR24148">
    <property type="entry name" value="ANKYRIN REPEAT DOMAIN-CONTAINING PROTEIN 39 HOMOLOG-RELATED"/>
    <property type="match status" value="1"/>
</dbReference>
<sequence>MDTSFKYESLDLSKDEIRLVVIEAGHSTEPLTGRIFNVSLDEAPQYEALSYEWGSPVSDSNEVTGDIEINGQLFQLRPNLYAALRHLRSSANDLTIWIDAICIDQNNIEERNSQVLKMRLIYSLAKEVQVWLGEAKESSDLAFQFMRDLAVLSGVDDSKHLIDEKFDDPQTLPLFKASAALFSRSYWRRIWVVQEVASAKKTTVHCGPETLPWPEVSAAAKVLRDNYPKLTLIFPSNSLLTGDLTAKGPSTLLKRKTPLTETGDPKFGLENLLLTHRFKSATDPRDLVYALLGLSTAHNDPDFILDYSRSLEDVYTDVVKYILKSSGCLNIICYGLNNGFPDPRPSWVPDWTMRPIPSWNYLQRKSRHDKHIPRGYQITPSISADGKILEAAGIRVGTIQHFGAKYNFDFKTRVDVLVAIKNFHAWRELLLSVKGNDLEAQKAFGRSLFCDSYYMEEDFTFERVDICLETLGAFASLSQRLLPEYPIDDSLKAYLERFNAYATLHGLDVQKTDASWVISISETTIRRSLFISEEGLVGTASNQVTEDDLICILFGCSFPVVLRPVEGGFVLIGEAYIDGMMGKLPIEGLKSGKYREEKFCIH</sequence>
<organism evidence="2 3">
    <name type="scientific">Lachnellula suecica</name>
    <dbReference type="NCBI Taxonomy" id="602035"/>
    <lineage>
        <taxon>Eukaryota</taxon>
        <taxon>Fungi</taxon>
        <taxon>Dikarya</taxon>
        <taxon>Ascomycota</taxon>
        <taxon>Pezizomycotina</taxon>
        <taxon>Leotiomycetes</taxon>
        <taxon>Helotiales</taxon>
        <taxon>Lachnaceae</taxon>
        <taxon>Lachnellula</taxon>
    </lineage>
</organism>
<name>A0A8T9CKU4_9HELO</name>
<evidence type="ECO:0000313" key="2">
    <source>
        <dbReference type="EMBL" id="TVY83343.1"/>
    </source>
</evidence>